<dbReference type="GO" id="GO:0008270">
    <property type="term" value="F:zinc ion binding"/>
    <property type="evidence" value="ECO:0007669"/>
    <property type="project" value="UniProtKB-KW"/>
</dbReference>
<evidence type="ECO:0000313" key="7">
    <source>
        <dbReference type="EMBL" id="KAK9792475.1"/>
    </source>
</evidence>
<dbReference type="AlphaFoldDB" id="A0AAW1NS84"/>
<feature type="compositionally biased region" description="Low complexity" evidence="5">
    <location>
        <begin position="330"/>
        <end position="339"/>
    </location>
</feature>
<dbReference type="EMBL" id="JALJOQ010000163">
    <property type="protein sequence ID" value="KAK9792475.1"/>
    <property type="molecule type" value="Genomic_DNA"/>
</dbReference>
<gene>
    <name evidence="7" type="ORF">WJX73_002403</name>
</gene>
<feature type="compositionally biased region" description="Low complexity" evidence="5">
    <location>
        <begin position="35"/>
        <end position="48"/>
    </location>
</feature>
<sequence>MEGLEGTFPVPSAAATPVLLPETVHQGATASSDPAGSGTTISGSAGTAVEQESSGSDRLTCSICLDAIDPANLALIPSCDHQYCATCILHWTVHKESAWCPQCRVPFSRLQTYRALDGSLRDYPADESLCLLKRTAWFQEYVQAREKGKAPAPADASIPQEVLDWQDYSRFYDEYDDDEEVEAYYFSAAAGRARITLGNRRWGENGYVAAGRMHARPTAPARPAKAKAAKDSKDAAGAAKASPAGRRPSAPSPHTPPKQSEARSVCKSPSSEQCTPQPDGEPVTPSAAKGGSSSSGSGGAGKASSGGAQSSEGKNSGRRARRNARRAASDARTALIEGE</sequence>
<evidence type="ECO:0000313" key="8">
    <source>
        <dbReference type="Proteomes" id="UP001465755"/>
    </source>
</evidence>
<evidence type="ECO:0000256" key="3">
    <source>
        <dbReference type="ARBA" id="ARBA00022833"/>
    </source>
</evidence>
<evidence type="ECO:0000256" key="1">
    <source>
        <dbReference type="ARBA" id="ARBA00022723"/>
    </source>
</evidence>
<feature type="region of interest" description="Disordered" evidence="5">
    <location>
        <begin position="25"/>
        <end position="51"/>
    </location>
</feature>
<dbReference type="SUPFAM" id="SSF57850">
    <property type="entry name" value="RING/U-box"/>
    <property type="match status" value="1"/>
</dbReference>
<comment type="caution">
    <text evidence="7">The sequence shown here is derived from an EMBL/GenBank/DDBJ whole genome shotgun (WGS) entry which is preliminary data.</text>
</comment>
<dbReference type="Gene3D" id="3.30.40.10">
    <property type="entry name" value="Zinc/RING finger domain, C3HC4 (zinc finger)"/>
    <property type="match status" value="1"/>
</dbReference>
<proteinExistence type="predicted"/>
<name>A0AAW1NS84_9CHLO</name>
<dbReference type="PANTHER" id="PTHR47361:SF4">
    <property type="entry name" value="RING_U-BOX SUPERFAMILY PROTEIN"/>
    <property type="match status" value="1"/>
</dbReference>
<evidence type="ECO:0000256" key="5">
    <source>
        <dbReference type="SAM" id="MobiDB-lite"/>
    </source>
</evidence>
<reference evidence="7 8" key="1">
    <citation type="journal article" date="2024" name="Nat. Commun.">
        <title>Phylogenomics reveals the evolutionary origins of lichenization in chlorophyte algae.</title>
        <authorList>
            <person name="Puginier C."/>
            <person name="Libourel C."/>
            <person name="Otte J."/>
            <person name="Skaloud P."/>
            <person name="Haon M."/>
            <person name="Grisel S."/>
            <person name="Petersen M."/>
            <person name="Berrin J.G."/>
            <person name="Delaux P.M."/>
            <person name="Dal Grande F."/>
            <person name="Keller J."/>
        </authorList>
    </citation>
    <scope>NUCLEOTIDE SEQUENCE [LARGE SCALE GENOMIC DNA]</scope>
    <source>
        <strain evidence="7 8">SAG 2036</strain>
    </source>
</reference>
<feature type="region of interest" description="Disordered" evidence="5">
    <location>
        <begin position="213"/>
        <end position="339"/>
    </location>
</feature>
<accession>A0AAW1NS84</accession>
<dbReference type="PROSITE" id="PS00518">
    <property type="entry name" value="ZF_RING_1"/>
    <property type="match status" value="1"/>
</dbReference>
<keyword evidence="3" id="KW-0862">Zinc</keyword>
<dbReference type="PANTHER" id="PTHR47361">
    <property type="entry name" value="RING/U-BOX SUPERFAMILY PROTEIN"/>
    <property type="match status" value="1"/>
</dbReference>
<dbReference type="PROSITE" id="PS50089">
    <property type="entry name" value="ZF_RING_2"/>
    <property type="match status" value="1"/>
</dbReference>
<organism evidence="7 8">
    <name type="scientific">Symbiochloris irregularis</name>
    <dbReference type="NCBI Taxonomy" id="706552"/>
    <lineage>
        <taxon>Eukaryota</taxon>
        <taxon>Viridiplantae</taxon>
        <taxon>Chlorophyta</taxon>
        <taxon>core chlorophytes</taxon>
        <taxon>Trebouxiophyceae</taxon>
        <taxon>Trebouxiales</taxon>
        <taxon>Trebouxiaceae</taxon>
        <taxon>Symbiochloris</taxon>
    </lineage>
</organism>
<feature type="domain" description="RING-type" evidence="6">
    <location>
        <begin position="61"/>
        <end position="104"/>
    </location>
</feature>
<protein>
    <recommendedName>
        <fullName evidence="6">RING-type domain-containing protein</fullName>
    </recommendedName>
</protein>
<keyword evidence="1" id="KW-0479">Metal-binding</keyword>
<dbReference type="SMART" id="SM00184">
    <property type="entry name" value="RING"/>
    <property type="match status" value="1"/>
</dbReference>
<evidence type="ECO:0000259" key="6">
    <source>
        <dbReference type="PROSITE" id="PS50089"/>
    </source>
</evidence>
<dbReference type="InterPro" id="IPR013083">
    <property type="entry name" value="Znf_RING/FYVE/PHD"/>
</dbReference>
<dbReference type="Proteomes" id="UP001465755">
    <property type="component" value="Unassembled WGS sequence"/>
</dbReference>
<keyword evidence="2 4" id="KW-0863">Zinc-finger</keyword>
<dbReference type="InterPro" id="IPR017907">
    <property type="entry name" value="Znf_RING_CS"/>
</dbReference>
<feature type="compositionally biased region" description="Low complexity" evidence="5">
    <location>
        <begin position="286"/>
        <end position="295"/>
    </location>
</feature>
<evidence type="ECO:0000256" key="2">
    <source>
        <dbReference type="ARBA" id="ARBA00022771"/>
    </source>
</evidence>
<keyword evidence="8" id="KW-1185">Reference proteome</keyword>
<evidence type="ECO:0000256" key="4">
    <source>
        <dbReference type="PROSITE-ProRule" id="PRU00175"/>
    </source>
</evidence>
<feature type="compositionally biased region" description="Polar residues" evidence="5">
    <location>
        <begin position="267"/>
        <end position="276"/>
    </location>
</feature>
<feature type="compositionally biased region" description="Low complexity" evidence="5">
    <location>
        <begin position="302"/>
        <end position="314"/>
    </location>
</feature>
<dbReference type="InterPro" id="IPR001841">
    <property type="entry name" value="Znf_RING"/>
</dbReference>
<dbReference type="Pfam" id="PF13639">
    <property type="entry name" value="zf-RING_2"/>
    <property type="match status" value="1"/>
</dbReference>
<feature type="compositionally biased region" description="Low complexity" evidence="5">
    <location>
        <begin position="235"/>
        <end position="249"/>
    </location>
</feature>
<feature type="compositionally biased region" description="Basic residues" evidence="5">
    <location>
        <begin position="316"/>
        <end position="325"/>
    </location>
</feature>